<dbReference type="KEGG" id="cate:C2869_06170"/>
<reference evidence="1 2" key="1">
    <citation type="submission" date="2018-01" db="EMBL/GenBank/DDBJ databases">
        <title>Genome sequence of a Cantenovulum-like bacteria.</title>
        <authorList>
            <person name="Tan W.R."/>
            <person name="Lau N.-S."/>
            <person name="Go F."/>
            <person name="Amirul A.-A.A."/>
        </authorList>
    </citation>
    <scope>NUCLEOTIDE SEQUENCE [LARGE SCALE GENOMIC DNA]</scope>
    <source>
        <strain evidence="1 2">CCB-QB4</strain>
    </source>
</reference>
<dbReference type="OrthoDB" id="7065191at2"/>
<name>A0A2S0VPC4_9ALTE</name>
<dbReference type="AlphaFoldDB" id="A0A2S0VPC4"/>
<gene>
    <name evidence="1" type="ORF">C2869_06170</name>
</gene>
<organism evidence="1 2">
    <name type="scientific">Saccharobesus litoralis</name>
    <dbReference type="NCBI Taxonomy" id="2172099"/>
    <lineage>
        <taxon>Bacteria</taxon>
        <taxon>Pseudomonadati</taxon>
        <taxon>Pseudomonadota</taxon>
        <taxon>Gammaproteobacteria</taxon>
        <taxon>Alteromonadales</taxon>
        <taxon>Alteromonadaceae</taxon>
        <taxon>Saccharobesus</taxon>
    </lineage>
</organism>
<accession>A0A2S0VPC4</accession>
<keyword evidence="2" id="KW-1185">Reference proteome</keyword>
<sequence>MKLGTEDNRIKLVQENNKRNLLLSHSTFADNGGYDLGKIPTSNSDGIIFLNNIMTNQHLSDLDIRIAYHLWELMCGDDSILFGELLCVVVRSSDVNLRFFGEDGCLYFSKTNAMKFDFVDLEKFSLLDYLNDKKRLRIQSNELITSLNNLHSFYYLTCTEIADINSAESRKGTLYEKEEILLSSETKLAFIRINSHFERIDMTNRWFAKTSNNSKSNTEVKNSD</sequence>
<proteinExistence type="predicted"/>
<protein>
    <submittedName>
        <fullName evidence="1">Uncharacterized protein</fullName>
    </submittedName>
</protein>
<evidence type="ECO:0000313" key="1">
    <source>
        <dbReference type="EMBL" id="AWB66049.1"/>
    </source>
</evidence>
<evidence type="ECO:0000313" key="2">
    <source>
        <dbReference type="Proteomes" id="UP000244441"/>
    </source>
</evidence>
<dbReference type="EMBL" id="CP026604">
    <property type="protein sequence ID" value="AWB66049.1"/>
    <property type="molecule type" value="Genomic_DNA"/>
</dbReference>
<dbReference type="RefSeq" id="WP_108602121.1">
    <property type="nucleotide sequence ID" value="NZ_CP026604.1"/>
</dbReference>
<dbReference type="Proteomes" id="UP000244441">
    <property type="component" value="Chromosome"/>
</dbReference>